<feature type="domain" description="Small ribosomal subunit protein uS17 N-terminal" evidence="5">
    <location>
        <begin position="33"/>
        <end position="100"/>
    </location>
</feature>
<evidence type="ECO:0000313" key="7">
    <source>
        <dbReference type="Proteomes" id="UP000265618"/>
    </source>
</evidence>
<gene>
    <name evidence="6" type="ORF">KIPB_008953</name>
</gene>
<dbReference type="GO" id="GO:0006412">
    <property type="term" value="P:translation"/>
    <property type="evidence" value="ECO:0007669"/>
    <property type="project" value="InterPro"/>
</dbReference>
<keyword evidence="3 4" id="KW-0687">Ribonucleoprotein</keyword>
<reference evidence="6 7" key="1">
    <citation type="journal article" date="2018" name="PLoS ONE">
        <title>The draft genome of Kipferlia bialata reveals reductive genome evolution in fornicate parasites.</title>
        <authorList>
            <person name="Tanifuji G."/>
            <person name="Takabayashi S."/>
            <person name="Kume K."/>
            <person name="Takagi M."/>
            <person name="Nakayama T."/>
            <person name="Kamikawa R."/>
            <person name="Inagaki Y."/>
            <person name="Hashimoto T."/>
        </authorList>
    </citation>
    <scope>NUCLEOTIDE SEQUENCE [LARGE SCALE GENOMIC DNA]</scope>
    <source>
        <strain evidence="6">NY0173</strain>
    </source>
</reference>
<keyword evidence="2 4" id="KW-0689">Ribosomal protein</keyword>
<dbReference type="OrthoDB" id="10254436at2759"/>
<organism evidence="6 7">
    <name type="scientific">Kipferlia bialata</name>
    <dbReference type="NCBI Taxonomy" id="797122"/>
    <lineage>
        <taxon>Eukaryota</taxon>
        <taxon>Metamonada</taxon>
        <taxon>Carpediemonas-like organisms</taxon>
        <taxon>Kipferlia</taxon>
    </lineage>
</organism>
<dbReference type="FunFam" id="2.40.50.1000:FF:000004">
    <property type="entry name" value="40S ribosomal proteins S11"/>
    <property type="match status" value="1"/>
</dbReference>
<dbReference type="InterPro" id="IPR032440">
    <property type="entry name" value="Ribosomal_uS17_N"/>
</dbReference>
<dbReference type="InterPro" id="IPR000266">
    <property type="entry name" value="Ribosomal_uS17"/>
</dbReference>
<dbReference type="Proteomes" id="UP000265618">
    <property type="component" value="Unassembled WGS sequence"/>
</dbReference>
<dbReference type="NCBIfam" id="TIGR03630">
    <property type="entry name" value="uS17_arch"/>
    <property type="match status" value="1"/>
</dbReference>
<dbReference type="Pfam" id="PF00366">
    <property type="entry name" value="Ribosomal_S17"/>
    <property type="match status" value="1"/>
</dbReference>
<dbReference type="Pfam" id="PF16205">
    <property type="entry name" value="Ribosomal_S17_N"/>
    <property type="match status" value="1"/>
</dbReference>
<dbReference type="AlphaFoldDB" id="A0A391P4S7"/>
<evidence type="ECO:0000256" key="2">
    <source>
        <dbReference type="ARBA" id="ARBA00022980"/>
    </source>
</evidence>
<accession>A0A391P4S7</accession>
<dbReference type="PANTHER" id="PTHR10744">
    <property type="entry name" value="40S RIBOSOMAL PROTEIN S11 FAMILY MEMBER"/>
    <property type="match status" value="1"/>
</dbReference>
<dbReference type="EMBL" id="BDIP01002907">
    <property type="protein sequence ID" value="GCA63272.1"/>
    <property type="molecule type" value="Genomic_DNA"/>
</dbReference>
<proteinExistence type="inferred from homology"/>
<dbReference type="PROSITE" id="PS00056">
    <property type="entry name" value="RIBOSOMAL_S17"/>
    <property type="match status" value="1"/>
</dbReference>
<sequence>MNRPGKLRQVVRDWVPRPQDCHFSLLILEMDVQSEKAFQKQPTIFQGERRVLAKRNKRGANRFWRNVGLGIKTPATAIEGTFIDKKCPFTGDVAIRGRILRGVVSSTKMSKTIIVRRDYLHYVAKYKRYEKRHSNIAAHLSPAFRCKEGDVVTIGECRPLSKTVRFNVLNVSVVESSEKKRFCPF</sequence>
<dbReference type="PRINTS" id="PR00973">
    <property type="entry name" value="RIBOSOMALS17"/>
</dbReference>
<evidence type="ECO:0000256" key="4">
    <source>
        <dbReference type="RuleBase" id="RU003872"/>
    </source>
</evidence>
<dbReference type="InterPro" id="IPR012340">
    <property type="entry name" value="NA-bd_OB-fold"/>
</dbReference>
<protein>
    <submittedName>
        <fullName evidence="6">Ribosomal protein S17, archaeal/eukaryotic</fullName>
    </submittedName>
</protein>
<evidence type="ECO:0000259" key="5">
    <source>
        <dbReference type="Pfam" id="PF16205"/>
    </source>
</evidence>
<dbReference type="CDD" id="cd00364">
    <property type="entry name" value="Ribosomal_uS17"/>
    <property type="match status" value="1"/>
</dbReference>
<dbReference type="GO" id="GO:0022627">
    <property type="term" value="C:cytosolic small ribosomal subunit"/>
    <property type="evidence" value="ECO:0007669"/>
    <property type="project" value="TreeGrafter"/>
</dbReference>
<comment type="caution">
    <text evidence="6">The sequence shown here is derived from an EMBL/GenBank/DDBJ whole genome shotgun (WGS) entry which is preliminary data.</text>
</comment>
<comment type="similarity">
    <text evidence="1 4">Belongs to the universal ribosomal protein uS17 family.</text>
</comment>
<dbReference type="GO" id="GO:0003735">
    <property type="term" value="F:structural constituent of ribosome"/>
    <property type="evidence" value="ECO:0007669"/>
    <property type="project" value="InterPro"/>
</dbReference>
<dbReference type="Gene3D" id="2.40.50.1000">
    <property type="match status" value="1"/>
</dbReference>
<keyword evidence="7" id="KW-1185">Reference proteome</keyword>
<name>A0A391P4S7_9EUKA</name>
<dbReference type="InterPro" id="IPR028333">
    <property type="entry name" value="Ribosomal_uS17_arc/euk"/>
</dbReference>
<evidence type="ECO:0000256" key="3">
    <source>
        <dbReference type="ARBA" id="ARBA00023274"/>
    </source>
</evidence>
<dbReference type="NCBIfam" id="NF006345">
    <property type="entry name" value="PRK08572.1"/>
    <property type="match status" value="1"/>
</dbReference>
<evidence type="ECO:0000313" key="6">
    <source>
        <dbReference type="EMBL" id="GCA63272.1"/>
    </source>
</evidence>
<evidence type="ECO:0000256" key="1">
    <source>
        <dbReference type="ARBA" id="ARBA00010254"/>
    </source>
</evidence>
<dbReference type="SUPFAM" id="SSF50249">
    <property type="entry name" value="Nucleic acid-binding proteins"/>
    <property type="match status" value="1"/>
</dbReference>
<dbReference type="PANTHER" id="PTHR10744:SF9">
    <property type="entry name" value="40S RIBOSOMAL PROTEIN S11-RELATED"/>
    <property type="match status" value="1"/>
</dbReference>
<dbReference type="InterPro" id="IPR019979">
    <property type="entry name" value="Ribosomal_uS17_CS"/>
</dbReference>